<reference evidence="4" key="1">
    <citation type="submission" date="2016-06" db="EMBL/GenBank/DDBJ databases">
        <title>NZP2037 Pacbio-Illumina hybrid assembly.</title>
        <authorList>
            <person name="Ramsay J.P."/>
        </authorList>
    </citation>
    <scope>NUCLEOTIDE SEQUENCE [LARGE SCALE GENOMIC DNA]</scope>
    <source>
        <strain evidence="4">R7ANS::ICEMlSym2042</strain>
    </source>
</reference>
<dbReference type="SUPFAM" id="SSF51905">
    <property type="entry name" value="FAD/NAD(P)-binding domain"/>
    <property type="match status" value="1"/>
</dbReference>
<accession>A0A1A5IB13</accession>
<name>A0A1A5IB13_RHILI</name>
<dbReference type="GeneID" id="66685861"/>
<dbReference type="GO" id="GO:0016491">
    <property type="term" value="F:oxidoreductase activity"/>
    <property type="evidence" value="ECO:0007669"/>
    <property type="project" value="UniProtKB-KW"/>
</dbReference>
<organism evidence="3 4">
    <name type="scientific">Rhizobium loti</name>
    <name type="common">Mesorhizobium loti</name>
    <dbReference type="NCBI Taxonomy" id="381"/>
    <lineage>
        <taxon>Bacteria</taxon>
        <taxon>Pseudomonadati</taxon>
        <taxon>Pseudomonadota</taxon>
        <taxon>Alphaproteobacteria</taxon>
        <taxon>Hyphomicrobiales</taxon>
        <taxon>Phyllobacteriaceae</taxon>
        <taxon>Mesorhizobium</taxon>
    </lineage>
</organism>
<dbReference type="Gene3D" id="3.50.50.60">
    <property type="entry name" value="FAD/NAD(P)-binding domain"/>
    <property type="match status" value="1"/>
</dbReference>
<evidence type="ECO:0000256" key="1">
    <source>
        <dbReference type="ARBA" id="ARBA00023002"/>
    </source>
</evidence>
<dbReference type="GO" id="GO:0005737">
    <property type="term" value="C:cytoplasm"/>
    <property type="evidence" value="ECO:0007669"/>
    <property type="project" value="TreeGrafter"/>
</dbReference>
<sequence length="383" mass="40798">MFDFVVVGGGMAGASAAYELADGASVLLLEREGHCGYHTTGRSAALFSETYGNATIRSLTRASRGLYETPPAGFAEHPLLTPRNVLFIARADQEESMFRMVEIFAQTGEKPSLALDTDAVCKRVPIMRADYVAQALLDETSMDIDVHGLHQGYLRGARSRGARITVSAEVVDVDRGPYGWRVSTNNGQFEARTIVNAAGAWADAIAAMAGVATAGLTPLRRTAMMLDLPDGVDGSSWPLVIDVDEEFYFKPDAGRLLASPADETPSAPCDAQADEFDVAVAIDRIQQAADLPVRSISRRWAGLRTFAADRSPVVGFDPRCEDFFWLAGQGGYGIQTAPALAKVAAALARRRTVADEILETGFDPDAVSPARAGLGSASHVSVA</sequence>
<evidence type="ECO:0000313" key="4">
    <source>
        <dbReference type="Proteomes" id="UP000093748"/>
    </source>
</evidence>
<dbReference type="InterPro" id="IPR006076">
    <property type="entry name" value="FAD-dep_OxRdtase"/>
</dbReference>
<dbReference type="RefSeq" id="WP_032928852.1">
    <property type="nucleotide sequence ID" value="NZ_LZTH01000023.1"/>
</dbReference>
<dbReference type="PANTHER" id="PTHR13847:SF287">
    <property type="entry name" value="FAD-DEPENDENT OXIDOREDUCTASE DOMAIN-CONTAINING PROTEIN 1"/>
    <property type="match status" value="1"/>
</dbReference>
<dbReference type="PANTHER" id="PTHR13847">
    <property type="entry name" value="SARCOSINE DEHYDROGENASE-RELATED"/>
    <property type="match status" value="1"/>
</dbReference>
<feature type="domain" description="FAD dependent oxidoreductase" evidence="2">
    <location>
        <begin position="3"/>
        <end position="347"/>
    </location>
</feature>
<dbReference type="Proteomes" id="UP000093748">
    <property type="component" value="Unassembled WGS sequence"/>
</dbReference>
<proteinExistence type="predicted"/>
<dbReference type="EMBL" id="LZTJ01000034">
    <property type="protein sequence ID" value="OBP69504.1"/>
    <property type="molecule type" value="Genomic_DNA"/>
</dbReference>
<keyword evidence="1" id="KW-0560">Oxidoreductase</keyword>
<dbReference type="Pfam" id="PF01266">
    <property type="entry name" value="DAO"/>
    <property type="match status" value="1"/>
</dbReference>
<evidence type="ECO:0000313" key="3">
    <source>
        <dbReference type="EMBL" id="OBP69504.1"/>
    </source>
</evidence>
<comment type="caution">
    <text evidence="3">The sequence shown here is derived from an EMBL/GenBank/DDBJ whole genome shotgun (WGS) entry which is preliminary data.</text>
</comment>
<dbReference type="OrthoDB" id="7421214at2"/>
<dbReference type="AlphaFoldDB" id="A0A1A5IB13"/>
<dbReference type="Gene3D" id="3.30.9.10">
    <property type="entry name" value="D-Amino Acid Oxidase, subunit A, domain 2"/>
    <property type="match status" value="1"/>
</dbReference>
<protein>
    <submittedName>
        <fullName evidence="3">FAD-dependent oxidoreductase</fullName>
    </submittedName>
</protein>
<gene>
    <name evidence="3" type="ORF">BAE39_24340</name>
</gene>
<dbReference type="InterPro" id="IPR036188">
    <property type="entry name" value="FAD/NAD-bd_sf"/>
</dbReference>
<evidence type="ECO:0000259" key="2">
    <source>
        <dbReference type="Pfam" id="PF01266"/>
    </source>
</evidence>